<feature type="binding site" evidence="3">
    <location>
        <begin position="110"/>
        <end position="113"/>
    </location>
    <ligand>
        <name>substrate</name>
    </ligand>
</feature>
<dbReference type="InterPro" id="IPR037171">
    <property type="entry name" value="NagB/RpiA_transferase-like"/>
</dbReference>
<dbReference type="NCBIfam" id="NF001924">
    <property type="entry name" value="PRK00702.1"/>
    <property type="match status" value="1"/>
</dbReference>
<organism evidence="4 5">
    <name type="scientific">Mageeibacillus indolicus</name>
    <dbReference type="NCBI Taxonomy" id="884684"/>
    <lineage>
        <taxon>Bacteria</taxon>
        <taxon>Bacillati</taxon>
        <taxon>Bacillota</taxon>
        <taxon>Clostridia</taxon>
        <taxon>Eubacteriales</taxon>
        <taxon>Oscillospiraceae</taxon>
        <taxon>Mageeibacillus</taxon>
    </lineage>
</organism>
<evidence type="ECO:0000256" key="2">
    <source>
        <dbReference type="ARBA" id="ARBA00023235"/>
    </source>
</evidence>
<dbReference type="EC" id="5.3.1.6" evidence="3"/>
<comment type="catalytic activity">
    <reaction evidence="1 3">
        <text>aldehydo-D-ribose 5-phosphate = D-ribulose 5-phosphate</text>
        <dbReference type="Rhea" id="RHEA:14657"/>
        <dbReference type="ChEBI" id="CHEBI:58121"/>
        <dbReference type="ChEBI" id="CHEBI:58273"/>
        <dbReference type="EC" id="5.3.1.6"/>
    </reaction>
</comment>
<dbReference type="GO" id="GO:0005829">
    <property type="term" value="C:cytosol"/>
    <property type="evidence" value="ECO:0007669"/>
    <property type="project" value="TreeGrafter"/>
</dbReference>
<sequence>MDKLNSSESAAAELSPIEQGKRLAGYKACECLRDGMLIGLGTGSTAFYAIERTGQLVAEGLRIKAVATSEATAKLAAARHIPLLSADAVTELDVAIDGVDEIDPQFNAIKGGGGALFREKIIAMMSKEVIWVMDERKLVPAIGDFHLPVEILPFGASSLIYKIDHLGLKPRLRCRRGEELPDWTCPTVRRQIEVLQNPSESKQLWVTDNGNLLVDLMVDAPLDLGYIQKNLLPLTGVLETGLFLNICARMYVGGQGTVREIINPSPAKR</sequence>
<dbReference type="OMA" id="INQWPGV"/>
<feature type="binding site" evidence="3">
    <location>
        <position position="137"/>
    </location>
    <ligand>
        <name>substrate</name>
    </ligand>
</feature>
<dbReference type="InterPro" id="IPR020672">
    <property type="entry name" value="Ribose5P_isomerase_typA_subgr"/>
</dbReference>
<gene>
    <name evidence="3" type="primary">rpiA</name>
    <name evidence="4" type="ORF">B7R76_06575</name>
</gene>
<evidence type="ECO:0000313" key="4">
    <source>
        <dbReference type="EMBL" id="PNH17996.1"/>
    </source>
</evidence>
<dbReference type="SUPFAM" id="SSF100950">
    <property type="entry name" value="NagB/RpiA/CoA transferase-like"/>
    <property type="match status" value="1"/>
</dbReference>
<dbReference type="AlphaFoldDB" id="A0A2J8AZQ3"/>
<comment type="similarity">
    <text evidence="3">Belongs to the ribose 5-phosphate isomerase family.</text>
</comment>
<proteinExistence type="inferred from homology"/>
<dbReference type="UniPathway" id="UPA00115">
    <property type="reaction ID" value="UER00412"/>
</dbReference>
<dbReference type="Gene3D" id="3.30.70.260">
    <property type="match status" value="1"/>
</dbReference>
<dbReference type="RefSeq" id="WP_012992910.1">
    <property type="nucleotide sequence ID" value="NZ_NBZD01000004.1"/>
</dbReference>
<dbReference type="NCBIfam" id="TIGR00021">
    <property type="entry name" value="rpiA"/>
    <property type="match status" value="1"/>
</dbReference>
<comment type="function">
    <text evidence="3">Catalyzes the reversible conversion of ribose-5-phosphate to ribulose 5-phosphate.</text>
</comment>
<evidence type="ECO:0000256" key="1">
    <source>
        <dbReference type="ARBA" id="ARBA00001713"/>
    </source>
</evidence>
<dbReference type="SUPFAM" id="SSF75445">
    <property type="entry name" value="D-ribose-5-phosphate isomerase (RpiA), lid domain"/>
    <property type="match status" value="1"/>
</dbReference>
<dbReference type="HAMAP" id="MF_00170">
    <property type="entry name" value="Rib_5P_isom_A"/>
    <property type="match status" value="1"/>
</dbReference>
<dbReference type="CDD" id="cd01398">
    <property type="entry name" value="RPI_A"/>
    <property type="match status" value="1"/>
</dbReference>
<accession>A0A2J8AZQ3</accession>
<dbReference type="InterPro" id="IPR004788">
    <property type="entry name" value="Ribose5P_isomerase_type_A"/>
</dbReference>
<name>A0A2J8AZQ3_9FIRM</name>
<reference evidence="5" key="1">
    <citation type="submission" date="2017-04" db="EMBL/GenBank/DDBJ databases">
        <authorList>
            <person name="Bumgarner R.E."/>
            <person name="Fredricks D.N."/>
            <person name="Srinivasan S."/>
        </authorList>
    </citation>
    <scope>NUCLEOTIDE SEQUENCE [LARGE SCALE GENOMIC DNA]</scope>
    <source>
        <strain evidence="5">KA00405</strain>
    </source>
</reference>
<feature type="active site" description="Proton acceptor" evidence="3">
    <location>
        <position position="119"/>
    </location>
</feature>
<dbReference type="PANTHER" id="PTHR11934:SF0">
    <property type="entry name" value="RIBOSE-5-PHOSPHATE ISOMERASE"/>
    <property type="match status" value="1"/>
</dbReference>
<evidence type="ECO:0000313" key="5">
    <source>
        <dbReference type="Proteomes" id="UP000236394"/>
    </source>
</evidence>
<dbReference type="GO" id="GO:0009052">
    <property type="term" value="P:pentose-phosphate shunt, non-oxidative branch"/>
    <property type="evidence" value="ECO:0007669"/>
    <property type="project" value="UniProtKB-UniRule"/>
</dbReference>
<comment type="pathway">
    <text evidence="3">Carbohydrate degradation; pentose phosphate pathway; D-ribose 5-phosphate from D-ribulose 5-phosphate (non-oxidative stage): step 1/1.</text>
</comment>
<dbReference type="GO" id="GO:0004751">
    <property type="term" value="F:ribose-5-phosphate isomerase activity"/>
    <property type="evidence" value="ECO:0007669"/>
    <property type="project" value="UniProtKB-UniRule"/>
</dbReference>
<dbReference type="FunFam" id="3.40.50.1360:FF:000001">
    <property type="entry name" value="Ribose-5-phosphate isomerase A"/>
    <property type="match status" value="1"/>
</dbReference>
<dbReference type="Pfam" id="PF06026">
    <property type="entry name" value="Rib_5-P_isom_A"/>
    <property type="match status" value="1"/>
</dbReference>
<dbReference type="PANTHER" id="PTHR11934">
    <property type="entry name" value="RIBOSE-5-PHOSPHATE ISOMERASE"/>
    <property type="match status" value="1"/>
</dbReference>
<feature type="binding site" evidence="3">
    <location>
        <begin position="97"/>
        <end position="100"/>
    </location>
    <ligand>
        <name>substrate</name>
    </ligand>
</feature>
<comment type="subunit">
    <text evidence="3">Homodimer.</text>
</comment>
<dbReference type="EMBL" id="NBZD01000004">
    <property type="protein sequence ID" value="PNH17996.1"/>
    <property type="molecule type" value="Genomic_DNA"/>
</dbReference>
<dbReference type="GO" id="GO:0006014">
    <property type="term" value="P:D-ribose metabolic process"/>
    <property type="evidence" value="ECO:0007669"/>
    <property type="project" value="TreeGrafter"/>
</dbReference>
<dbReference type="Gene3D" id="3.40.50.1360">
    <property type="match status" value="1"/>
</dbReference>
<evidence type="ECO:0000256" key="3">
    <source>
        <dbReference type="HAMAP-Rule" id="MF_00170"/>
    </source>
</evidence>
<comment type="caution">
    <text evidence="4">The sequence shown here is derived from an EMBL/GenBank/DDBJ whole genome shotgun (WGS) entry which is preliminary data.</text>
</comment>
<dbReference type="Proteomes" id="UP000236394">
    <property type="component" value="Unassembled WGS sequence"/>
</dbReference>
<feature type="binding site" evidence="3">
    <location>
        <begin position="42"/>
        <end position="45"/>
    </location>
    <ligand>
        <name>substrate</name>
    </ligand>
</feature>
<keyword evidence="2 3" id="KW-0413">Isomerase</keyword>
<protein>
    <recommendedName>
        <fullName evidence="3">Ribose-5-phosphate isomerase A</fullName>
        <ecNumber evidence="3">5.3.1.6</ecNumber>
    </recommendedName>
    <alternativeName>
        <fullName evidence="3">Phosphoriboisomerase A</fullName>
        <shortName evidence="3">PRI</shortName>
    </alternativeName>
</protein>